<comment type="caution">
    <text evidence="1">The sequence shown here is derived from an EMBL/GenBank/DDBJ whole genome shotgun (WGS) entry which is preliminary data.</text>
</comment>
<reference evidence="1" key="1">
    <citation type="submission" date="2021-06" db="EMBL/GenBank/DDBJ databases">
        <authorList>
            <person name="Kallberg Y."/>
            <person name="Tangrot J."/>
            <person name="Rosling A."/>
        </authorList>
    </citation>
    <scope>NUCLEOTIDE SEQUENCE</scope>
    <source>
        <strain evidence="1">AU212A</strain>
    </source>
</reference>
<feature type="non-terminal residue" evidence="1">
    <location>
        <position position="176"/>
    </location>
</feature>
<dbReference type="Proteomes" id="UP000789860">
    <property type="component" value="Unassembled WGS sequence"/>
</dbReference>
<accession>A0ACA9PMJ8</accession>
<evidence type="ECO:0000313" key="2">
    <source>
        <dbReference type="Proteomes" id="UP000789860"/>
    </source>
</evidence>
<feature type="non-terminal residue" evidence="1">
    <location>
        <position position="1"/>
    </location>
</feature>
<dbReference type="EMBL" id="CAJVPM010042138">
    <property type="protein sequence ID" value="CAG8708281.1"/>
    <property type="molecule type" value="Genomic_DNA"/>
</dbReference>
<evidence type="ECO:0000313" key="1">
    <source>
        <dbReference type="EMBL" id="CAG8708281.1"/>
    </source>
</evidence>
<proteinExistence type="predicted"/>
<sequence length="176" mass="19576">DDMSCRRLGRLDAWGARSSGFQMKRWMMDETHSYHAMRDRVVVYETNAVLSCLASNEVKLATAIRVIHDGGATGGLNDHIIRAPSSQATCSASKEKSSSVCRHKETPKKTPTAKLLSSSLAAVCMNIQEISWDDISRPLTWHLHLSFSKCRSFLSRSPTHTYISQSITMVEVTESS</sequence>
<organism evidence="1 2">
    <name type="scientific">Scutellospora calospora</name>
    <dbReference type="NCBI Taxonomy" id="85575"/>
    <lineage>
        <taxon>Eukaryota</taxon>
        <taxon>Fungi</taxon>
        <taxon>Fungi incertae sedis</taxon>
        <taxon>Mucoromycota</taxon>
        <taxon>Glomeromycotina</taxon>
        <taxon>Glomeromycetes</taxon>
        <taxon>Diversisporales</taxon>
        <taxon>Gigasporaceae</taxon>
        <taxon>Scutellospora</taxon>
    </lineage>
</organism>
<name>A0ACA9PMJ8_9GLOM</name>
<protein>
    <submittedName>
        <fullName evidence="1">5504_t:CDS:1</fullName>
    </submittedName>
</protein>
<keyword evidence="2" id="KW-1185">Reference proteome</keyword>
<gene>
    <name evidence="1" type="ORF">SCALOS_LOCUS10768</name>
</gene>